<dbReference type="Pfam" id="PF00059">
    <property type="entry name" value="Lectin_C"/>
    <property type="match status" value="2"/>
</dbReference>
<dbReference type="InterPro" id="IPR016187">
    <property type="entry name" value="CTDL_fold"/>
</dbReference>
<name>A0A914P017_9BILA</name>
<dbReference type="InterPro" id="IPR050111">
    <property type="entry name" value="C-type_lectin/snaclec_domain"/>
</dbReference>
<protein>
    <submittedName>
        <fullName evidence="3">C-type lectin domain-containing protein</fullName>
    </submittedName>
</protein>
<dbReference type="WBParaSite" id="PDA_v2.g10492.t1">
    <property type="protein sequence ID" value="PDA_v2.g10492.t1"/>
    <property type="gene ID" value="PDA_v2.g10492"/>
</dbReference>
<sequence length="174" mass="19604">MKPPTWNWTDGTAFDFTDWKKGEPQNTSGNNCVVLSMTDGYWSAQDCFKQKPFVCKIPSTPNYPLNHNCSDGWFYFAATHSCYGANAFAFRSNWTAAEKYCKDSGAVLPSIHSYAEFQLITSYVYAYWLGVWTSVFSVDGGQSWKTSDSSTADFLNYGNWCDNNPTKIAGERCV</sequence>
<dbReference type="InterPro" id="IPR016186">
    <property type="entry name" value="C-type_lectin-like/link_sf"/>
</dbReference>
<evidence type="ECO:0000313" key="2">
    <source>
        <dbReference type="Proteomes" id="UP000887578"/>
    </source>
</evidence>
<accession>A0A914P017</accession>
<proteinExistence type="predicted"/>
<feature type="domain" description="C-type lectin" evidence="1">
    <location>
        <begin position="6"/>
        <end position="56"/>
    </location>
</feature>
<evidence type="ECO:0000259" key="1">
    <source>
        <dbReference type="PROSITE" id="PS50041"/>
    </source>
</evidence>
<feature type="domain" description="C-type lectin" evidence="1">
    <location>
        <begin position="78"/>
        <end position="174"/>
    </location>
</feature>
<dbReference type="PROSITE" id="PS50041">
    <property type="entry name" value="C_TYPE_LECTIN_2"/>
    <property type="match status" value="2"/>
</dbReference>
<dbReference type="Gene3D" id="3.10.100.10">
    <property type="entry name" value="Mannose-Binding Protein A, subunit A"/>
    <property type="match status" value="2"/>
</dbReference>
<dbReference type="AlphaFoldDB" id="A0A914P017"/>
<dbReference type="PANTHER" id="PTHR22803">
    <property type="entry name" value="MANNOSE, PHOSPHOLIPASE, LECTIN RECEPTOR RELATED"/>
    <property type="match status" value="1"/>
</dbReference>
<keyword evidence="2" id="KW-1185">Reference proteome</keyword>
<dbReference type="SUPFAM" id="SSF56436">
    <property type="entry name" value="C-type lectin-like"/>
    <property type="match status" value="2"/>
</dbReference>
<evidence type="ECO:0000313" key="3">
    <source>
        <dbReference type="WBParaSite" id="PDA_v2.g10492.t1"/>
    </source>
</evidence>
<reference evidence="3" key="1">
    <citation type="submission" date="2022-11" db="UniProtKB">
        <authorList>
            <consortium name="WormBaseParasite"/>
        </authorList>
    </citation>
    <scope>IDENTIFICATION</scope>
</reference>
<organism evidence="2 3">
    <name type="scientific">Panagrolaimus davidi</name>
    <dbReference type="NCBI Taxonomy" id="227884"/>
    <lineage>
        <taxon>Eukaryota</taxon>
        <taxon>Metazoa</taxon>
        <taxon>Ecdysozoa</taxon>
        <taxon>Nematoda</taxon>
        <taxon>Chromadorea</taxon>
        <taxon>Rhabditida</taxon>
        <taxon>Tylenchina</taxon>
        <taxon>Panagrolaimomorpha</taxon>
        <taxon>Panagrolaimoidea</taxon>
        <taxon>Panagrolaimidae</taxon>
        <taxon>Panagrolaimus</taxon>
    </lineage>
</organism>
<dbReference type="Proteomes" id="UP000887578">
    <property type="component" value="Unplaced"/>
</dbReference>
<dbReference type="InterPro" id="IPR001304">
    <property type="entry name" value="C-type_lectin-like"/>
</dbReference>